<dbReference type="InterPro" id="IPR029787">
    <property type="entry name" value="Nucleotide_cyclase"/>
</dbReference>
<keyword evidence="3" id="KW-0808">Transferase</keyword>
<dbReference type="Gene3D" id="3.30.450.20">
    <property type="entry name" value="PAS domain"/>
    <property type="match status" value="1"/>
</dbReference>
<dbReference type="SMART" id="SM00091">
    <property type="entry name" value="PAS"/>
    <property type="match status" value="1"/>
</dbReference>
<reference evidence="4" key="1">
    <citation type="journal article" date="2019" name="Int. J. Syst. Evol. Microbiol.">
        <title>The Global Catalogue of Microorganisms (GCM) 10K type strain sequencing project: providing services to taxonomists for standard genome sequencing and annotation.</title>
        <authorList>
            <consortium name="The Broad Institute Genomics Platform"/>
            <consortium name="The Broad Institute Genome Sequencing Center for Infectious Disease"/>
            <person name="Wu L."/>
            <person name="Ma J."/>
        </authorList>
    </citation>
    <scope>NUCLEOTIDE SEQUENCE [LARGE SCALE GENOMIC DNA]</scope>
    <source>
        <strain evidence="4">KCTC 42742</strain>
    </source>
</reference>
<dbReference type="Pfam" id="PF00990">
    <property type="entry name" value="GGDEF"/>
    <property type="match status" value="1"/>
</dbReference>
<dbReference type="Pfam" id="PF13185">
    <property type="entry name" value="GAF_2"/>
    <property type="match status" value="1"/>
</dbReference>
<dbReference type="EC" id="2.7.7.65" evidence="3"/>
<dbReference type="Pfam" id="PF00989">
    <property type="entry name" value="PAS"/>
    <property type="match status" value="1"/>
</dbReference>
<dbReference type="NCBIfam" id="TIGR00229">
    <property type="entry name" value="sensory_box"/>
    <property type="match status" value="1"/>
</dbReference>
<dbReference type="SUPFAM" id="SSF55781">
    <property type="entry name" value="GAF domain-like"/>
    <property type="match status" value="2"/>
</dbReference>
<accession>A0ABV7R9H1</accession>
<dbReference type="SMART" id="SM00267">
    <property type="entry name" value="GGDEF"/>
    <property type="match status" value="1"/>
</dbReference>
<evidence type="ECO:0000313" key="3">
    <source>
        <dbReference type="EMBL" id="MFC3530700.1"/>
    </source>
</evidence>
<evidence type="ECO:0000313" key="4">
    <source>
        <dbReference type="Proteomes" id="UP001595741"/>
    </source>
</evidence>
<dbReference type="InterPro" id="IPR029016">
    <property type="entry name" value="GAF-like_dom_sf"/>
</dbReference>
<dbReference type="CDD" id="cd01949">
    <property type="entry name" value="GGDEF"/>
    <property type="match status" value="1"/>
</dbReference>
<gene>
    <name evidence="3" type="ORF">ACFOLG_00725</name>
</gene>
<dbReference type="InterPro" id="IPR000160">
    <property type="entry name" value="GGDEF_dom"/>
</dbReference>
<dbReference type="RefSeq" id="WP_386087388.1">
    <property type="nucleotide sequence ID" value="NZ_JBHRXN010000001.1"/>
</dbReference>
<dbReference type="SUPFAM" id="SSF55073">
    <property type="entry name" value="Nucleotide cyclase"/>
    <property type="match status" value="1"/>
</dbReference>
<organism evidence="3 4">
    <name type="scientific">Vogesella facilis</name>
    <dbReference type="NCBI Taxonomy" id="1655232"/>
    <lineage>
        <taxon>Bacteria</taxon>
        <taxon>Pseudomonadati</taxon>
        <taxon>Pseudomonadota</taxon>
        <taxon>Betaproteobacteria</taxon>
        <taxon>Neisseriales</taxon>
        <taxon>Chromobacteriaceae</taxon>
        <taxon>Vogesella</taxon>
    </lineage>
</organism>
<proteinExistence type="predicted"/>
<dbReference type="InterPro" id="IPR035965">
    <property type="entry name" value="PAS-like_dom_sf"/>
</dbReference>
<dbReference type="CDD" id="cd00130">
    <property type="entry name" value="PAS"/>
    <property type="match status" value="1"/>
</dbReference>
<dbReference type="InterPro" id="IPR000014">
    <property type="entry name" value="PAS"/>
</dbReference>
<dbReference type="GO" id="GO:0052621">
    <property type="term" value="F:diguanylate cyclase activity"/>
    <property type="evidence" value="ECO:0007669"/>
    <property type="project" value="UniProtKB-EC"/>
</dbReference>
<dbReference type="PANTHER" id="PTHR44757:SF2">
    <property type="entry name" value="BIOFILM ARCHITECTURE MAINTENANCE PROTEIN MBAA"/>
    <property type="match status" value="1"/>
</dbReference>
<dbReference type="SUPFAM" id="SSF55785">
    <property type="entry name" value="PYP-like sensor domain (PAS domain)"/>
    <property type="match status" value="1"/>
</dbReference>
<evidence type="ECO:0000259" key="1">
    <source>
        <dbReference type="PROSITE" id="PS50112"/>
    </source>
</evidence>
<dbReference type="PROSITE" id="PS50887">
    <property type="entry name" value="GGDEF"/>
    <property type="match status" value="1"/>
</dbReference>
<dbReference type="InterPro" id="IPR013767">
    <property type="entry name" value="PAS_fold"/>
</dbReference>
<dbReference type="NCBIfam" id="TIGR00254">
    <property type="entry name" value="GGDEF"/>
    <property type="match status" value="1"/>
</dbReference>
<feature type="domain" description="GGDEF" evidence="2">
    <location>
        <begin position="484"/>
        <end position="616"/>
    </location>
</feature>
<dbReference type="Gene3D" id="3.30.70.270">
    <property type="match status" value="1"/>
</dbReference>
<dbReference type="InterPro" id="IPR003018">
    <property type="entry name" value="GAF"/>
</dbReference>
<dbReference type="InterPro" id="IPR052155">
    <property type="entry name" value="Biofilm_reg_signaling"/>
</dbReference>
<dbReference type="Proteomes" id="UP001595741">
    <property type="component" value="Unassembled WGS sequence"/>
</dbReference>
<comment type="caution">
    <text evidence="3">The sequence shown here is derived from an EMBL/GenBank/DDBJ whole genome shotgun (WGS) entry which is preliminary data.</text>
</comment>
<keyword evidence="3" id="KW-0548">Nucleotidyltransferase</keyword>
<protein>
    <submittedName>
        <fullName evidence="3">Diguanylate cyclase domain-containing protein</fullName>
        <ecNumber evidence="3">2.7.7.65</ecNumber>
    </submittedName>
</protein>
<dbReference type="PROSITE" id="PS50112">
    <property type="entry name" value="PAS"/>
    <property type="match status" value="1"/>
</dbReference>
<evidence type="ECO:0000259" key="2">
    <source>
        <dbReference type="PROSITE" id="PS50887"/>
    </source>
</evidence>
<dbReference type="EMBL" id="JBHRXN010000001">
    <property type="protein sequence ID" value="MFC3530700.1"/>
    <property type="molecule type" value="Genomic_DNA"/>
</dbReference>
<sequence length="616" mass="67768">MADPSRLCVELLHATAPTLGGHYLQTLVSAVASHFPGSQALLSSLHFQPRQHARILYSHPPLASDGYDVAGSPCEQVIRCGQPLLQQQGPAGARSPTGSAWQGYAAWPLHDAQGNCLGLLSLFCPHAAGLDDALLAGLAPFAVRASAELQRLQQEAAQQQRMRWHALHSSVLRQYVTAQQALPALLQQVLHQVEQQLPGWLCSIVLLDDRQCLHPVAAPSLPAAYSKLLHGMAIGPTVGSCGAAAWHGQRVVAENLQQHPNWQPYRAITARFGLGSCWSEPIVDSKGKVHGTFAVYQRQPATPTPQAITILEDCARLLAVIMENSEIRRSLDSRTSWYQAVLQNAADALSIIDMDGRFLEVSDYLCQMLGYSQDELLSMHLWQVVPDVSPELIRQRLAATLEAGETFDSVNRSKHGELIEVEVSARRIVLDGKPVIWGSARDIRERKALERQLREQASIDMLTGLANRRHFLQRLEAQLAAPQAGSILWMLDLDHFKAINDHYGHDCGDHALTHFAQLLRQLLPADTLAGRLGGEEFAVLLLGVDADMAQRLAETLLASLRRQPLQYQQHSVPLRVSIGLSQQRAGDNSSSLLSRADQALYQAKHQGRDRCFVLLP</sequence>
<dbReference type="Gene3D" id="3.30.450.40">
    <property type="match status" value="1"/>
</dbReference>
<feature type="domain" description="PAS" evidence="1">
    <location>
        <begin position="334"/>
        <end position="404"/>
    </location>
</feature>
<dbReference type="InterPro" id="IPR043128">
    <property type="entry name" value="Rev_trsase/Diguanyl_cyclase"/>
</dbReference>
<dbReference type="PANTHER" id="PTHR44757">
    <property type="entry name" value="DIGUANYLATE CYCLASE DGCP"/>
    <property type="match status" value="1"/>
</dbReference>
<name>A0ABV7R9H1_9NEIS</name>
<dbReference type="SMART" id="SM00065">
    <property type="entry name" value="GAF"/>
    <property type="match status" value="1"/>
</dbReference>
<keyword evidence="4" id="KW-1185">Reference proteome</keyword>